<feature type="region of interest" description="Disordered" evidence="1">
    <location>
        <begin position="96"/>
        <end position="135"/>
    </location>
</feature>
<name>A0AAU6VWU6_MAGHO</name>
<evidence type="ECO:0000259" key="2">
    <source>
        <dbReference type="PROSITE" id="PS50017"/>
    </source>
</evidence>
<feature type="domain" description="Death" evidence="2">
    <location>
        <begin position="165"/>
        <end position="227"/>
    </location>
</feature>
<dbReference type="GO" id="GO:0007165">
    <property type="term" value="P:signal transduction"/>
    <property type="evidence" value="ECO:0007669"/>
    <property type="project" value="InterPro"/>
</dbReference>
<dbReference type="EMBL" id="PP740402">
    <property type="protein sequence ID" value="XAG93671.1"/>
    <property type="molecule type" value="mRNA"/>
</dbReference>
<dbReference type="CDD" id="cd01670">
    <property type="entry name" value="Death"/>
    <property type="match status" value="1"/>
</dbReference>
<dbReference type="InterPro" id="IPR000488">
    <property type="entry name" value="Death_dom"/>
</dbReference>
<organism evidence="3">
    <name type="scientific">Magallana hongkongensis</name>
    <name type="common">Hong Kong oyster</name>
    <name type="synonym">Crassostrea hongkongensis</name>
    <dbReference type="NCBI Taxonomy" id="2653900"/>
    <lineage>
        <taxon>Eukaryota</taxon>
        <taxon>Metazoa</taxon>
        <taxon>Spiralia</taxon>
        <taxon>Lophotrochozoa</taxon>
        <taxon>Mollusca</taxon>
        <taxon>Bivalvia</taxon>
        <taxon>Autobranchia</taxon>
        <taxon>Pteriomorphia</taxon>
        <taxon>Ostreida</taxon>
        <taxon>Ostreoidea</taxon>
        <taxon>Ostreidae</taxon>
        <taxon>Magallana</taxon>
    </lineage>
</organism>
<dbReference type="Gene3D" id="1.10.533.10">
    <property type="entry name" value="Death Domain, Fas"/>
    <property type="match status" value="1"/>
</dbReference>
<reference evidence="3" key="2">
    <citation type="submission" date="2024-04" db="EMBL/GenBank/DDBJ databases">
        <authorList>
            <person name="Yang Y."/>
        </authorList>
    </citation>
    <scope>NUCLEOTIDE SEQUENCE</scope>
    <source>
        <strain evidence="3">SE1</strain>
    </source>
</reference>
<dbReference type="Pfam" id="PF00531">
    <property type="entry name" value="Death"/>
    <property type="match status" value="1"/>
</dbReference>
<dbReference type="InterPro" id="IPR011029">
    <property type="entry name" value="DEATH-like_dom_sf"/>
</dbReference>
<protein>
    <submittedName>
        <fullName evidence="3">RIPK protein</fullName>
    </submittedName>
</protein>
<accession>A0AAU6VWU6</accession>
<evidence type="ECO:0000256" key="1">
    <source>
        <dbReference type="SAM" id="MobiDB-lite"/>
    </source>
</evidence>
<sequence>MMSKRNKTTRVDAGRTVAEAMKQVERAMKHVKIATGGIENFDFGDGAMGFTSEDSRDNSKGTEAKINKDGSIKVEKGFLGKKTSIHIHSSKNVQIGDNNVMVINQTSNRRKGRQRDDTSSDSEDSEDDTVKPTKAAPQISDICQKILTSSRLVNDQDVRRATTLIGKSWRRVGRELKLRDADMEQIYAQYFREEGIQGVAHHMFTKWRHLSDKQATIGVLTSALIKVTPAIDIQVNFEP</sequence>
<dbReference type="Pfam" id="PF12721">
    <property type="entry name" value="RHIM"/>
    <property type="match status" value="1"/>
</dbReference>
<dbReference type="PROSITE" id="PS50017">
    <property type="entry name" value="DEATH_DOMAIN"/>
    <property type="match status" value="1"/>
</dbReference>
<dbReference type="InterPro" id="IPR025735">
    <property type="entry name" value="RHIM"/>
</dbReference>
<evidence type="ECO:0000313" key="3">
    <source>
        <dbReference type="EMBL" id="XAG93671.1"/>
    </source>
</evidence>
<feature type="compositionally biased region" description="Polar residues" evidence="1">
    <location>
        <begin position="96"/>
        <end position="107"/>
    </location>
</feature>
<dbReference type="AlphaFoldDB" id="A0AAU6VWU6"/>
<reference evidence="3" key="1">
    <citation type="journal article" date="2024" name="Fish Shellfish Immunol.">
        <title>ChRIPK1 caused necroptosis signaling pathway deficiency in Crassostrea hongkongensis.</title>
        <authorList>
            <person name="Yang Y."/>
            <person name="Zeng L."/>
            <person name="Lin T."/>
            <person name="Liu L."/>
            <person name="Zhao C."/>
            <person name="Xiao S."/>
            <person name="Ma H."/>
            <person name="Li J."/>
            <person name="Mao F."/>
            <person name="Qin Y."/>
            <person name="Zhang Y."/>
            <person name="Zhang Y."/>
            <person name="Yu Z."/>
            <person name="Xiang Z."/>
        </authorList>
    </citation>
    <scope>NUCLEOTIDE SEQUENCE</scope>
    <source>
        <strain evidence="3">SE1</strain>
    </source>
</reference>
<dbReference type="SUPFAM" id="SSF47986">
    <property type="entry name" value="DEATH domain"/>
    <property type="match status" value="1"/>
</dbReference>
<proteinExistence type="evidence at transcript level"/>